<dbReference type="KEGG" id="cfer:D4Z93_00130"/>
<dbReference type="InterPro" id="IPR023772">
    <property type="entry name" value="DNA-bd_HTH_TetR-type_CS"/>
</dbReference>
<name>A0A386H0G3_9CLOT</name>
<dbReference type="PRINTS" id="PR00455">
    <property type="entry name" value="HTHTETR"/>
</dbReference>
<reference evidence="4 5" key="1">
    <citation type="journal article" date="2019" name="Int. J. Syst. Evol. Microbiol.">
        <title>Clostridium fermenticellae sp. nov., isolated from the mud in a fermentation cellar for the production of the Chinese liquor, baijiu.</title>
        <authorList>
            <person name="Xu P.X."/>
            <person name="Chai L.J."/>
            <person name="Qiu T."/>
            <person name="Zhang X.J."/>
            <person name="Lu Z.M."/>
            <person name="Xiao C."/>
            <person name="Wang S.T."/>
            <person name="Shen C.H."/>
            <person name="Shi J.S."/>
            <person name="Xu Z.H."/>
        </authorList>
    </citation>
    <scope>NUCLEOTIDE SEQUENCE [LARGE SCALE GENOMIC DNA]</scope>
    <source>
        <strain evidence="4 5">JN500901</strain>
    </source>
</reference>
<dbReference type="SUPFAM" id="SSF48498">
    <property type="entry name" value="Tetracyclin repressor-like, C-terminal domain"/>
    <property type="match status" value="1"/>
</dbReference>
<evidence type="ECO:0000313" key="4">
    <source>
        <dbReference type="EMBL" id="AYD39063.1"/>
    </source>
</evidence>
<evidence type="ECO:0000256" key="2">
    <source>
        <dbReference type="PROSITE-ProRule" id="PRU00335"/>
    </source>
</evidence>
<dbReference type="AlphaFoldDB" id="A0A386H0G3"/>
<dbReference type="SUPFAM" id="SSF46689">
    <property type="entry name" value="Homeodomain-like"/>
    <property type="match status" value="1"/>
</dbReference>
<dbReference type="InterPro" id="IPR050624">
    <property type="entry name" value="HTH-type_Tx_Regulator"/>
</dbReference>
<feature type="domain" description="HTH tetR-type" evidence="3">
    <location>
        <begin position="2"/>
        <end position="62"/>
    </location>
</feature>
<dbReference type="RefSeq" id="WP_119969774.1">
    <property type="nucleotide sequence ID" value="NZ_CP032416.1"/>
</dbReference>
<evidence type="ECO:0000313" key="5">
    <source>
        <dbReference type="Proteomes" id="UP000266301"/>
    </source>
</evidence>
<evidence type="ECO:0000259" key="3">
    <source>
        <dbReference type="PROSITE" id="PS50977"/>
    </source>
</evidence>
<accession>A0A386H0G3</accession>
<dbReference type="InterPro" id="IPR001647">
    <property type="entry name" value="HTH_TetR"/>
</dbReference>
<dbReference type="OrthoDB" id="9785164at2"/>
<dbReference type="PROSITE" id="PS50977">
    <property type="entry name" value="HTH_TETR_2"/>
    <property type="match status" value="1"/>
</dbReference>
<dbReference type="PROSITE" id="PS01081">
    <property type="entry name" value="HTH_TETR_1"/>
    <property type="match status" value="1"/>
</dbReference>
<feature type="DNA-binding region" description="H-T-H motif" evidence="2">
    <location>
        <begin position="25"/>
        <end position="44"/>
    </location>
</feature>
<dbReference type="GO" id="GO:0003677">
    <property type="term" value="F:DNA binding"/>
    <property type="evidence" value="ECO:0007669"/>
    <property type="project" value="UniProtKB-UniRule"/>
</dbReference>
<protein>
    <submittedName>
        <fullName evidence="4">TetR/AcrR family transcriptional regulator</fullName>
    </submittedName>
</protein>
<dbReference type="PANTHER" id="PTHR43479:SF11">
    <property type="entry name" value="ACREF_ENVCD OPERON REPRESSOR-RELATED"/>
    <property type="match status" value="1"/>
</dbReference>
<dbReference type="Gene3D" id="1.10.357.10">
    <property type="entry name" value="Tetracycline Repressor, domain 2"/>
    <property type="match status" value="1"/>
</dbReference>
<proteinExistence type="predicted"/>
<dbReference type="InterPro" id="IPR009057">
    <property type="entry name" value="Homeodomain-like_sf"/>
</dbReference>
<dbReference type="Proteomes" id="UP000266301">
    <property type="component" value="Chromosome"/>
</dbReference>
<sequence>MNKTKKTIYESAMKVFSSCGYSGATMDMIASDAGVAKGTLYYYFKSKQEIFEYIVDEGMRIIKEEIEVMAKEKEDSLEKLKVLCEVQLDLVQNRRDFIKVVLSQFWGEEDRQIKFREVIKGYIIYIQSYINNAMNDRKIKDGDSLAMAYSIFGIMYASATYELFNNNRENSEEFKRGLIDHFLNGIQI</sequence>
<dbReference type="PANTHER" id="PTHR43479">
    <property type="entry name" value="ACREF/ENVCD OPERON REPRESSOR-RELATED"/>
    <property type="match status" value="1"/>
</dbReference>
<organism evidence="4 5">
    <name type="scientific">Clostridium fermenticellae</name>
    <dbReference type="NCBI Taxonomy" id="2068654"/>
    <lineage>
        <taxon>Bacteria</taxon>
        <taxon>Bacillati</taxon>
        <taxon>Bacillota</taxon>
        <taxon>Clostridia</taxon>
        <taxon>Eubacteriales</taxon>
        <taxon>Clostridiaceae</taxon>
        <taxon>Clostridium</taxon>
    </lineage>
</organism>
<dbReference type="Pfam" id="PF00440">
    <property type="entry name" value="TetR_N"/>
    <property type="match status" value="1"/>
</dbReference>
<dbReference type="Gene3D" id="1.10.10.60">
    <property type="entry name" value="Homeodomain-like"/>
    <property type="match status" value="1"/>
</dbReference>
<evidence type="ECO:0000256" key="1">
    <source>
        <dbReference type="ARBA" id="ARBA00023125"/>
    </source>
</evidence>
<dbReference type="EMBL" id="CP032416">
    <property type="protein sequence ID" value="AYD39063.1"/>
    <property type="molecule type" value="Genomic_DNA"/>
</dbReference>
<dbReference type="InterPro" id="IPR036271">
    <property type="entry name" value="Tet_transcr_reg_TetR-rel_C_sf"/>
</dbReference>
<keyword evidence="5" id="KW-1185">Reference proteome</keyword>
<gene>
    <name evidence="4" type="ORF">D4Z93_00130</name>
</gene>
<keyword evidence="1 2" id="KW-0238">DNA-binding</keyword>